<dbReference type="OrthoDB" id="104705at2157"/>
<dbReference type="KEGG" id="pfm:Pyrfu_0086"/>
<dbReference type="GO" id="GO:0005829">
    <property type="term" value="C:cytosol"/>
    <property type="evidence" value="ECO:0007669"/>
    <property type="project" value="TreeGrafter"/>
</dbReference>
<sequence length="177" mass="19720">MEVKVLGERTTCKGIRYSLKALTIEVDGRRFEREVLTHPGAVAILPFLDGDTVVLLRQWRPGCQCWLIEVPAGTMEPGETPDETARRELEEETGYTAERLYKVGEIYPTPGTSTEAIHLYIAEGLKEGKAHPEEDELIEVIRVPLRKAVEMVVNGEIRDAKTVALLLLAWTGKHAVG</sequence>
<keyword evidence="3 5" id="KW-0378">Hydrolase</keyword>
<accession>G0EE42</accession>
<dbReference type="GeneID" id="11139712"/>
<comment type="subunit">
    <text evidence="2">Homodimer.</text>
</comment>
<dbReference type="GO" id="GO:0006753">
    <property type="term" value="P:nucleoside phosphate metabolic process"/>
    <property type="evidence" value="ECO:0007669"/>
    <property type="project" value="TreeGrafter"/>
</dbReference>
<dbReference type="HOGENOM" id="CLU_062658_5_2_2"/>
<dbReference type="GO" id="GO:0016462">
    <property type="term" value="F:pyrophosphatase activity"/>
    <property type="evidence" value="ECO:0007669"/>
    <property type="project" value="UniProtKB-ARBA"/>
</dbReference>
<dbReference type="InterPro" id="IPR000086">
    <property type="entry name" value="NUDIX_hydrolase_dom"/>
</dbReference>
<reference evidence="5 6" key="1">
    <citation type="journal article" date="2011" name="Stand. Genomic Sci.">
        <title>Complete genome sequence of the hyperthermophilic chemolithoautotroph Pyrolobus fumarii type strain (1A).</title>
        <authorList>
            <person name="Anderson I."/>
            <person name="Goker M."/>
            <person name="Nolan M."/>
            <person name="Lucas S."/>
            <person name="Hammon N."/>
            <person name="Deshpande S."/>
            <person name="Cheng J.F."/>
            <person name="Tapia R."/>
            <person name="Han C."/>
            <person name="Goodwin L."/>
            <person name="Pitluck S."/>
            <person name="Huntemann M."/>
            <person name="Liolios K."/>
            <person name="Ivanova N."/>
            <person name="Pagani I."/>
            <person name="Mavromatis K."/>
            <person name="Ovchinikova G."/>
            <person name="Pati A."/>
            <person name="Chen A."/>
            <person name="Palaniappan K."/>
            <person name="Land M."/>
            <person name="Hauser L."/>
            <person name="Brambilla E.M."/>
            <person name="Huber H."/>
            <person name="Yasawong M."/>
            <person name="Rohde M."/>
            <person name="Spring S."/>
            <person name="Abt B."/>
            <person name="Sikorski J."/>
            <person name="Wirth R."/>
            <person name="Detter J.C."/>
            <person name="Woyke T."/>
            <person name="Bristow J."/>
            <person name="Eisen J.A."/>
            <person name="Markowitz V."/>
            <person name="Hugenholtz P."/>
            <person name="Kyrpides N.C."/>
            <person name="Klenk H.P."/>
            <person name="Lapidus A."/>
        </authorList>
    </citation>
    <scope>NUCLEOTIDE SEQUENCE [LARGE SCALE GENOMIC DNA]</scope>
    <source>
        <strain evidence="6">DSM 11204 / 1A</strain>
    </source>
</reference>
<comment type="cofactor">
    <cofactor evidence="1">
        <name>Mg(2+)</name>
        <dbReference type="ChEBI" id="CHEBI:18420"/>
    </cofactor>
</comment>
<dbReference type="InParanoid" id="G0EE42"/>
<dbReference type="InterPro" id="IPR015797">
    <property type="entry name" value="NUDIX_hydrolase-like_dom_sf"/>
</dbReference>
<dbReference type="FunCoup" id="G0EE42">
    <property type="interactions" value="107"/>
</dbReference>
<gene>
    <name evidence="5" type="ordered locus">Pyrfu_0086</name>
</gene>
<protein>
    <submittedName>
        <fullName evidence="5">NUDIX hydrolase</fullName>
    </submittedName>
</protein>
<evidence type="ECO:0000256" key="3">
    <source>
        <dbReference type="ARBA" id="ARBA00022801"/>
    </source>
</evidence>
<dbReference type="GO" id="GO:0019693">
    <property type="term" value="P:ribose phosphate metabolic process"/>
    <property type="evidence" value="ECO:0007669"/>
    <property type="project" value="TreeGrafter"/>
</dbReference>
<dbReference type="GO" id="GO:0046872">
    <property type="term" value="F:metal ion binding"/>
    <property type="evidence" value="ECO:0007669"/>
    <property type="project" value="InterPro"/>
</dbReference>
<evidence type="ECO:0000313" key="5">
    <source>
        <dbReference type="EMBL" id="AEM37958.1"/>
    </source>
</evidence>
<dbReference type="SUPFAM" id="SSF55811">
    <property type="entry name" value="Nudix"/>
    <property type="match status" value="1"/>
</dbReference>
<dbReference type="Gene3D" id="3.90.79.10">
    <property type="entry name" value="Nucleoside Triphosphate Pyrophosphohydrolase"/>
    <property type="match status" value="1"/>
</dbReference>
<dbReference type="InterPro" id="IPR020476">
    <property type="entry name" value="Nudix_hydrolase"/>
</dbReference>
<dbReference type="PROSITE" id="PS00893">
    <property type="entry name" value="NUDIX_BOX"/>
    <property type="match status" value="1"/>
</dbReference>
<dbReference type="Pfam" id="PF00293">
    <property type="entry name" value="NUDIX"/>
    <property type="match status" value="1"/>
</dbReference>
<evidence type="ECO:0000256" key="1">
    <source>
        <dbReference type="ARBA" id="ARBA00001946"/>
    </source>
</evidence>
<dbReference type="EMBL" id="CP002838">
    <property type="protein sequence ID" value="AEM37958.1"/>
    <property type="molecule type" value="Genomic_DNA"/>
</dbReference>
<dbReference type="eggNOG" id="arCOG01073">
    <property type="taxonomic scope" value="Archaea"/>
</dbReference>
<organism evidence="5 6">
    <name type="scientific">Pyrolobus fumarii (strain DSM 11204 / 1A)</name>
    <dbReference type="NCBI Taxonomy" id="694429"/>
    <lineage>
        <taxon>Archaea</taxon>
        <taxon>Thermoproteota</taxon>
        <taxon>Thermoprotei</taxon>
        <taxon>Desulfurococcales</taxon>
        <taxon>Pyrodictiaceae</taxon>
        <taxon>Pyrolobus</taxon>
    </lineage>
</organism>
<feature type="domain" description="Nudix hydrolase" evidence="4">
    <location>
        <begin position="37"/>
        <end position="165"/>
    </location>
</feature>
<evidence type="ECO:0000256" key="2">
    <source>
        <dbReference type="ARBA" id="ARBA00011738"/>
    </source>
</evidence>
<evidence type="ECO:0000313" key="6">
    <source>
        <dbReference type="Proteomes" id="UP000001037"/>
    </source>
</evidence>
<dbReference type="InterPro" id="IPR020084">
    <property type="entry name" value="NUDIX_hydrolase_CS"/>
</dbReference>
<dbReference type="PANTHER" id="PTHR11839:SF18">
    <property type="entry name" value="NUDIX HYDROLASE DOMAIN-CONTAINING PROTEIN"/>
    <property type="match status" value="1"/>
</dbReference>
<dbReference type="PRINTS" id="PR00502">
    <property type="entry name" value="NUDIXFAMILY"/>
</dbReference>
<dbReference type="AlphaFoldDB" id="G0EE42"/>
<dbReference type="PROSITE" id="PS51462">
    <property type="entry name" value="NUDIX"/>
    <property type="match status" value="1"/>
</dbReference>
<dbReference type="STRING" id="694429.Pyrfu_0086"/>
<dbReference type="PANTHER" id="PTHR11839">
    <property type="entry name" value="UDP/ADP-SUGAR PYROPHOSPHATASE"/>
    <property type="match status" value="1"/>
</dbReference>
<name>G0EE42_PYRF1</name>
<dbReference type="NCBIfam" id="TIGR00052">
    <property type="entry name" value="nudix-type nucleoside diphosphatase, YffH/AdpP family"/>
    <property type="match status" value="1"/>
</dbReference>
<dbReference type="CDD" id="cd03424">
    <property type="entry name" value="NUDIX_ADPRase_Nudt5_UGPPase_Nudt14"/>
    <property type="match status" value="1"/>
</dbReference>
<dbReference type="RefSeq" id="WP_014025635.1">
    <property type="nucleotide sequence ID" value="NC_015931.1"/>
</dbReference>
<proteinExistence type="predicted"/>
<dbReference type="InterPro" id="IPR004385">
    <property type="entry name" value="NDP_pyrophosphatase"/>
</dbReference>
<dbReference type="Proteomes" id="UP000001037">
    <property type="component" value="Chromosome"/>
</dbReference>
<keyword evidence="6" id="KW-1185">Reference proteome</keyword>
<evidence type="ECO:0000259" key="4">
    <source>
        <dbReference type="PROSITE" id="PS51462"/>
    </source>
</evidence>